<keyword evidence="3" id="KW-1185">Reference proteome</keyword>
<evidence type="ECO:0000256" key="1">
    <source>
        <dbReference type="SAM" id="MobiDB-lite"/>
    </source>
</evidence>
<organism evidence="2 3">
    <name type="scientific">Podila minutissima</name>
    <dbReference type="NCBI Taxonomy" id="64525"/>
    <lineage>
        <taxon>Eukaryota</taxon>
        <taxon>Fungi</taxon>
        <taxon>Fungi incertae sedis</taxon>
        <taxon>Mucoromycota</taxon>
        <taxon>Mortierellomycotina</taxon>
        <taxon>Mortierellomycetes</taxon>
        <taxon>Mortierellales</taxon>
        <taxon>Mortierellaceae</taxon>
        <taxon>Podila</taxon>
    </lineage>
</organism>
<dbReference type="EMBL" id="JAAAUY010001266">
    <property type="protein sequence ID" value="KAF9323527.1"/>
    <property type="molecule type" value="Genomic_DNA"/>
</dbReference>
<feature type="region of interest" description="Disordered" evidence="1">
    <location>
        <begin position="1"/>
        <end position="83"/>
    </location>
</feature>
<dbReference type="AlphaFoldDB" id="A0A9P5VH45"/>
<accession>A0A9P5VH45</accession>
<sequence length="176" mass="19365">MSSGIIGGDPSSLPSQTCPPDSPNTPESSENATNLSVQSPTGGLNDQNASLNDQNASAGTPVTNGLKAGPDHPRSPQPSDEISMELADFDELKAKVEEQRERSVQTFHAISGALDSIHAEVQYIYSEFLTQQYHSIEYELGRLHEESNRRLQEQERLQQQLAQFLATMMKAFSIFE</sequence>
<dbReference type="Proteomes" id="UP000696485">
    <property type="component" value="Unassembled WGS sequence"/>
</dbReference>
<evidence type="ECO:0000313" key="3">
    <source>
        <dbReference type="Proteomes" id="UP000696485"/>
    </source>
</evidence>
<proteinExistence type="predicted"/>
<evidence type="ECO:0000313" key="2">
    <source>
        <dbReference type="EMBL" id="KAF9323527.1"/>
    </source>
</evidence>
<comment type="caution">
    <text evidence="2">The sequence shown here is derived from an EMBL/GenBank/DDBJ whole genome shotgun (WGS) entry which is preliminary data.</text>
</comment>
<feature type="compositionally biased region" description="Polar residues" evidence="1">
    <location>
        <begin position="12"/>
        <end position="63"/>
    </location>
</feature>
<protein>
    <submittedName>
        <fullName evidence="2">Uncharacterized protein</fullName>
    </submittedName>
</protein>
<name>A0A9P5VH45_9FUNG</name>
<gene>
    <name evidence="2" type="ORF">BG006_001361</name>
</gene>
<reference evidence="2" key="1">
    <citation type="journal article" date="2020" name="Fungal Divers.">
        <title>Resolving the Mortierellaceae phylogeny through synthesis of multi-gene phylogenetics and phylogenomics.</title>
        <authorList>
            <person name="Vandepol N."/>
            <person name="Liber J."/>
            <person name="Desiro A."/>
            <person name="Na H."/>
            <person name="Kennedy M."/>
            <person name="Barry K."/>
            <person name="Grigoriev I.V."/>
            <person name="Miller A.N."/>
            <person name="O'Donnell K."/>
            <person name="Stajich J.E."/>
            <person name="Bonito G."/>
        </authorList>
    </citation>
    <scope>NUCLEOTIDE SEQUENCE</scope>
    <source>
        <strain evidence="2">NVP1</strain>
    </source>
</reference>